<evidence type="ECO:0000313" key="1">
    <source>
        <dbReference type="EMBL" id="KAJ7986004.1"/>
    </source>
</evidence>
<organism evidence="1 2">
    <name type="scientific">Dallia pectoralis</name>
    <name type="common">Alaska blackfish</name>
    <dbReference type="NCBI Taxonomy" id="75939"/>
    <lineage>
        <taxon>Eukaryota</taxon>
        <taxon>Metazoa</taxon>
        <taxon>Chordata</taxon>
        <taxon>Craniata</taxon>
        <taxon>Vertebrata</taxon>
        <taxon>Euteleostomi</taxon>
        <taxon>Actinopterygii</taxon>
        <taxon>Neopterygii</taxon>
        <taxon>Teleostei</taxon>
        <taxon>Protacanthopterygii</taxon>
        <taxon>Esociformes</taxon>
        <taxon>Umbridae</taxon>
        <taxon>Dallia</taxon>
    </lineage>
</organism>
<dbReference type="Proteomes" id="UP001157502">
    <property type="component" value="Chromosome 35"/>
</dbReference>
<sequence length="143" mass="16304">MRSECDPHTIVSSEALIDASHGQRSPAEVTRKDQRDEIRRRYYLLGNSQWLKTPPARDNALELDTEKKKDLVNAIIRSRRALREIKTGQTRGPTQTTHPTRVPVRVRDRVDTTAQQRAVHTQIRNLSPPTSHCPCVCNSTQSK</sequence>
<keyword evidence="2" id="KW-1185">Reference proteome</keyword>
<gene>
    <name evidence="1" type="ORF">DPEC_G00346330</name>
</gene>
<dbReference type="EMBL" id="CM055762">
    <property type="protein sequence ID" value="KAJ7986004.1"/>
    <property type="molecule type" value="Genomic_DNA"/>
</dbReference>
<protein>
    <submittedName>
        <fullName evidence="1">Uncharacterized protein</fullName>
    </submittedName>
</protein>
<comment type="caution">
    <text evidence="1">The sequence shown here is derived from an EMBL/GenBank/DDBJ whole genome shotgun (WGS) entry which is preliminary data.</text>
</comment>
<name>A0ACC2F3X1_DALPE</name>
<proteinExistence type="predicted"/>
<accession>A0ACC2F3X1</accession>
<evidence type="ECO:0000313" key="2">
    <source>
        <dbReference type="Proteomes" id="UP001157502"/>
    </source>
</evidence>
<reference evidence="1" key="1">
    <citation type="submission" date="2021-05" db="EMBL/GenBank/DDBJ databases">
        <authorList>
            <person name="Pan Q."/>
            <person name="Jouanno E."/>
            <person name="Zahm M."/>
            <person name="Klopp C."/>
            <person name="Cabau C."/>
            <person name="Louis A."/>
            <person name="Berthelot C."/>
            <person name="Parey E."/>
            <person name="Roest Crollius H."/>
            <person name="Montfort J."/>
            <person name="Robinson-Rechavi M."/>
            <person name="Bouchez O."/>
            <person name="Lampietro C."/>
            <person name="Lopez Roques C."/>
            <person name="Donnadieu C."/>
            <person name="Postlethwait J."/>
            <person name="Bobe J."/>
            <person name="Dillon D."/>
            <person name="Chandos A."/>
            <person name="von Hippel F."/>
            <person name="Guiguen Y."/>
        </authorList>
    </citation>
    <scope>NUCLEOTIDE SEQUENCE</scope>
    <source>
        <strain evidence="1">YG-Jan2019</strain>
    </source>
</reference>